<gene>
    <name evidence="1" type="ORF">4_78</name>
</gene>
<accession>A0A5B8IFL5</accession>
<organism evidence="1">
    <name type="scientific">Mimiviridae sp. ChoanoV1</name>
    <dbReference type="NCBI Taxonomy" id="2596887"/>
    <lineage>
        <taxon>Viruses</taxon>
        <taxon>Varidnaviria</taxon>
        <taxon>Bamfordvirae</taxon>
        <taxon>Nucleocytoviricota</taxon>
        <taxon>Megaviricetes</taxon>
        <taxon>Imitervirales</taxon>
        <taxon>Schizomimiviridae</taxon>
    </lineage>
</organism>
<sequence length="175" mass="20858">MSQDSKFILSKKNKTNILKMLNFYLDNEMEKNDSDDIYKLIPDKCFLKVKHLKDILNNNASYYVVDPGIFIYKLRKNDYMFDDDFELGNFNMFEEPKNSNKATSSRTYPAEWLLPNNELYDFLKKYFKKNSNNSLSNKDLLSYQKSLSINKSSKKKSIKKTKKKNLFQKILKFLF</sequence>
<evidence type="ECO:0000313" key="1">
    <source>
        <dbReference type="EMBL" id="QDY52198.1"/>
    </source>
</evidence>
<protein>
    <submittedName>
        <fullName evidence="1">Uncharacterized protein</fullName>
    </submittedName>
</protein>
<name>A0A5B8IFL5_9VIRU</name>
<reference evidence="1" key="1">
    <citation type="submission" date="2018-11" db="EMBL/GenBank/DDBJ databases">
        <title>A distinct lineage of giant viruses engineers rhodopsin photosystems in predatory marine eukaryotes.</title>
        <authorList>
            <person name="Needham D.M."/>
            <person name="Yoshizawa S."/>
            <person name="Hosaka T."/>
            <person name="Poirier C."/>
            <person name="Choi C.-J."/>
            <person name="Hehenberger E."/>
            <person name="Irwin N.A.T."/>
            <person name="Wilken S."/>
            <person name="Yung C.-M."/>
            <person name="Bachy C."/>
            <person name="Kurihara R."/>
            <person name="Nakajima Y."/>
            <person name="Kojima K."/>
            <person name="Kimura-Someya T."/>
            <person name="Leonard G."/>
            <person name="Malmstrom R.R."/>
            <person name="Mende D."/>
            <person name="Olson D.K."/>
            <person name="Sudo Y."/>
            <person name="Sudek S."/>
            <person name="Richards T.A."/>
            <person name="DeLong E.F."/>
            <person name="Keeling P.J."/>
            <person name="Santoro A.E."/>
            <person name="Shirouzu M."/>
            <person name="Iwasaki W."/>
            <person name="Worden A.Z."/>
        </authorList>
    </citation>
    <scope>NUCLEOTIDE SEQUENCE</scope>
</reference>
<proteinExistence type="predicted"/>
<dbReference type="EMBL" id="MK250088">
    <property type="protein sequence ID" value="QDY52198.1"/>
    <property type="molecule type" value="Genomic_DNA"/>
</dbReference>